<dbReference type="SUPFAM" id="SSF55895">
    <property type="entry name" value="Ribonuclease Rh-like"/>
    <property type="match status" value="2"/>
</dbReference>
<keyword evidence="4" id="KW-0378">Hydrolase</keyword>
<keyword evidence="9" id="KW-0732">Signal</keyword>
<feature type="active site" evidence="7">
    <location>
        <position position="65"/>
    </location>
</feature>
<dbReference type="GO" id="GO:0033897">
    <property type="term" value="F:ribonuclease T2 activity"/>
    <property type="evidence" value="ECO:0007669"/>
    <property type="project" value="InterPro"/>
</dbReference>
<reference evidence="10" key="1">
    <citation type="submission" date="2020-06" db="EMBL/GenBank/DDBJ databases">
        <authorList>
            <person name="Li T."/>
            <person name="Hu X."/>
            <person name="Zhang T."/>
            <person name="Song X."/>
            <person name="Zhang H."/>
            <person name="Dai N."/>
            <person name="Sheng W."/>
            <person name="Hou X."/>
            <person name="Wei L."/>
        </authorList>
    </citation>
    <scope>NUCLEOTIDE SEQUENCE</scope>
    <source>
        <strain evidence="10">G01</strain>
        <tissue evidence="10">Leaf</tissue>
    </source>
</reference>
<dbReference type="GO" id="GO:0016787">
    <property type="term" value="F:hydrolase activity"/>
    <property type="evidence" value="ECO:0007669"/>
    <property type="project" value="UniProtKB-KW"/>
</dbReference>
<feature type="chain" id="PRO_5043789036" evidence="9">
    <location>
        <begin position="26"/>
        <end position="282"/>
    </location>
</feature>
<evidence type="ECO:0000256" key="3">
    <source>
        <dbReference type="ARBA" id="ARBA00022759"/>
    </source>
</evidence>
<dbReference type="PROSITE" id="PS00531">
    <property type="entry name" value="RNASE_T2_2"/>
    <property type="match status" value="1"/>
</dbReference>
<comment type="similarity">
    <text evidence="1 8">Belongs to the RNase T2 family.</text>
</comment>
<dbReference type="Pfam" id="PF00445">
    <property type="entry name" value="Ribonuclease_T2"/>
    <property type="match status" value="2"/>
</dbReference>
<dbReference type="InterPro" id="IPR033130">
    <property type="entry name" value="RNase_T2_His_AS_2"/>
</dbReference>
<name>A0AAW2M6S9_9LAMI</name>
<evidence type="ECO:0000256" key="9">
    <source>
        <dbReference type="SAM" id="SignalP"/>
    </source>
</evidence>
<keyword evidence="5" id="KW-1015">Disulfide bond</keyword>
<dbReference type="PANTHER" id="PTHR11240">
    <property type="entry name" value="RIBONUCLEASE T2"/>
    <property type="match status" value="1"/>
</dbReference>
<comment type="caution">
    <text evidence="10">The sequence shown here is derived from an EMBL/GenBank/DDBJ whole genome shotgun (WGS) entry which is preliminary data.</text>
</comment>
<dbReference type="EMBL" id="JACGWK010000011">
    <property type="protein sequence ID" value="KAL0327169.1"/>
    <property type="molecule type" value="Genomic_DNA"/>
</dbReference>
<accession>A0AAW2M6S9</accession>
<feature type="active site" evidence="7">
    <location>
        <position position="171"/>
    </location>
</feature>
<protein>
    <submittedName>
        <fullName evidence="10">Extracellular ribonuclease LE</fullName>
    </submittedName>
</protein>
<dbReference type="AlphaFoldDB" id="A0AAW2M6S9"/>
<gene>
    <name evidence="10" type="ORF">Sangu_1794900</name>
</gene>
<evidence type="ECO:0000256" key="2">
    <source>
        <dbReference type="ARBA" id="ARBA00022722"/>
    </source>
</evidence>
<dbReference type="InterPro" id="IPR001568">
    <property type="entry name" value="RNase_T2-like"/>
</dbReference>
<evidence type="ECO:0000256" key="7">
    <source>
        <dbReference type="PIRSR" id="PIRSR633697-1"/>
    </source>
</evidence>
<dbReference type="InterPro" id="IPR018188">
    <property type="entry name" value="RNase_T2_His_AS_1"/>
</dbReference>
<evidence type="ECO:0000256" key="6">
    <source>
        <dbReference type="ARBA" id="ARBA00023239"/>
    </source>
</evidence>
<dbReference type="FunFam" id="3.90.730.10:FF:000003">
    <property type="entry name" value="Ribonuclease 3"/>
    <property type="match status" value="1"/>
</dbReference>
<reference evidence="10" key="2">
    <citation type="journal article" date="2024" name="Plant">
        <title>Genomic evolution and insights into agronomic trait innovations of Sesamum species.</title>
        <authorList>
            <person name="Miao H."/>
            <person name="Wang L."/>
            <person name="Qu L."/>
            <person name="Liu H."/>
            <person name="Sun Y."/>
            <person name="Le M."/>
            <person name="Wang Q."/>
            <person name="Wei S."/>
            <person name="Zheng Y."/>
            <person name="Lin W."/>
            <person name="Duan Y."/>
            <person name="Cao H."/>
            <person name="Xiong S."/>
            <person name="Wang X."/>
            <person name="Wei L."/>
            <person name="Li C."/>
            <person name="Ma Q."/>
            <person name="Ju M."/>
            <person name="Zhao R."/>
            <person name="Li G."/>
            <person name="Mu C."/>
            <person name="Tian Q."/>
            <person name="Mei H."/>
            <person name="Zhang T."/>
            <person name="Gao T."/>
            <person name="Zhang H."/>
        </authorList>
    </citation>
    <scope>NUCLEOTIDE SEQUENCE</scope>
    <source>
        <strain evidence="10">G01</strain>
    </source>
</reference>
<dbReference type="GO" id="GO:0005576">
    <property type="term" value="C:extracellular region"/>
    <property type="evidence" value="ECO:0007669"/>
    <property type="project" value="TreeGrafter"/>
</dbReference>
<keyword evidence="6" id="KW-0456">Lyase</keyword>
<dbReference type="Gene3D" id="3.90.730.10">
    <property type="entry name" value="Ribonuclease T2-like"/>
    <property type="match status" value="2"/>
</dbReference>
<evidence type="ECO:0000313" key="10">
    <source>
        <dbReference type="EMBL" id="KAL0327169.1"/>
    </source>
</evidence>
<dbReference type="GO" id="GO:0006401">
    <property type="term" value="P:RNA catabolic process"/>
    <property type="evidence" value="ECO:0007669"/>
    <property type="project" value="TreeGrafter"/>
</dbReference>
<sequence>MAKTSWFILVELLLLLQCLPHFSISQGQGYDFFYLVQQWPGSFCDTKFSCCYPTTGKPATNFTIHGLWPNYSNGRYPYGCNKDSPYDGTKWPGSYCDTKRSCCYPTTGKPTANFTIHGLWPNYNNGSYPSNCNKKSPYDGTKVSDLFSRLEVSWATLACPTNNGTKFWSHEWEKHGTCSESVLDQHSYFEATLNIKDKVNLLQILEAAGIRPDDNFYKVDDIKEAIKAGTGYAAAVECNSDPSRNGQLFQVYLCVDASGKDLIECPVIPKRKCNPSIQFPIF</sequence>
<keyword evidence="2" id="KW-0540">Nuclease</keyword>
<feature type="signal peptide" evidence="9">
    <location>
        <begin position="1"/>
        <end position="25"/>
    </location>
</feature>
<dbReference type="CDD" id="cd01061">
    <property type="entry name" value="RNase_T2_euk"/>
    <property type="match status" value="1"/>
</dbReference>
<organism evidence="10">
    <name type="scientific">Sesamum angustifolium</name>
    <dbReference type="NCBI Taxonomy" id="2727405"/>
    <lineage>
        <taxon>Eukaryota</taxon>
        <taxon>Viridiplantae</taxon>
        <taxon>Streptophyta</taxon>
        <taxon>Embryophyta</taxon>
        <taxon>Tracheophyta</taxon>
        <taxon>Spermatophyta</taxon>
        <taxon>Magnoliopsida</taxon>
        <taxon>eudicotyledons</taxon>
        <taxon>Gunneridae</taxon>
        <taxon>Pentapetalae</taxon>
        <taxon>asterids</taxon>
        <taxon>lamiids</taxon>
        <taxon>Lamiales</taxon>
        <taxon>Pedaliaceae</taxon>
        <taxon>Sesamum</taxon>
    </lineage>
</organism>
<evidence type="ECO:0000256" key="8">
    <source>
        <dbReference type="RuleBase" id="RU004328"/>
    </source>
</evidence>
<dbReference type="PANTHER" id="PTHR11240:SF75">
    <property type="entry name" value="RIBONUCLEASE 3"/>
    <property type="match status" value="1"/>
</dbReference>
<proteinExistence type="inferred from homology"/>
<dbReference type="InterPro" id="IPR033697">
    <property type="entry name" value="Ribonuclease_T2_eukaryotic"/>
</dbReference>
<dbReference type="PROSITE" id="PS00530">
    <property type="entry name" value="RNASE_T2_1"/>
    <property type="match status" value="1"/>
</dbReference>
<feature type="active site" evidence="7">
    <location>
        <position position="175"/>
    </location>
</feature>
<evidence type="ECO:0000256" key="4">
    <source>
        <dbReference type="ARBA" id="ARBA00022801"/>
    </source>
</evidence>
<dbReference type="InterPro" id="IPR036430">
    <property type="entry name" value="RNase_T2-like_sf"/>
</dbReference>
<keyword evidence="3" id="KW-0255">Endonuclease</keyword>
<evidence type="ECO:0000256" key="5">
    <source>
        <dbReference type="ARBA" id="ARBA00023157"/>
    </source>
</evidence>
<dbReference type="GO" id="GO:0003723">
    <property type="term" value="F:RNA binding"/>
    <property type="evidence" value="ECO:0007669"/>
    <property type="project" value="InterPro"/>
</dbReference>
<evidence type="ECO:0000256" key="1">
    <source>
        <dbReference type="ARBA" id="ARBA00007469"/>
    </source>
</evidence>